<feature type="region of interest" description="Disordered" evidence="1">
    <location>
        <begin position="1"/>
        <end position="31"/>
    </location>
</feature>
<evidence type="ECO:0000313" key="2">
    <source>
        <dbReference type="EMBL" id="KAJ8935303.1"/>
    </source>
</evidence>
<dbReference type="EMBL" id="JAPWTK010000901">
    <property type="protein sequence ID" value="KAJ8935303.1"/>
    <property type="molecule type" value="Genomic_DNA"/>
</dbReference>
<feature type="compositionally biased region" description="Polar residues" evidence="1">
    <location>
        <begin position="1"/>
        <end position="19"/>
    </location>
</feature>
<sequence length="65" mass="7634">MPSGNMSYVSENKITNITKKSGDDSDEKTRKKGSNFRRYFREYCDNSSIHGFKYLAEKKVTIRKF</sequence>
<comment type="caution">
    <text evidence="2">The sequence shown here is derived from an EMBL/GenBank/DDBJ whole genome shotgun (WGS) entry which is preliminary data.</text>
</comment>
<evidence type="ECO:0000313" key="3">
    <source>
        <dbReference type="Proteomes" id="UP001162162"/>
    </source>
</evidence>
<organism evidence="2 3">
    <name type="scientific">Aromia moschata</name>
    <dbReference type="NCBI Taxonomy" id="1265417"/>
    <lineage>
        <taxon>Eukaryota</taxon>
        <taxon>Metazoa</taxon>
        <taxon>Ecdysozoa</taxon>
        <taxon>Arthropoda</taxon>
        <taxon>Hexapoda</taxon>
        <taxon>Insecta</taxon>
        <taxon>Pterygota</taxon>
        <taxon>Neoptera</taxon>
        <taxon>Endopterygota</taxon>
        <taxon>Coleoptera</taxon>
        <taxon>Polyphaga</taxon>
        <taxon>Cucujiformia</taxon>
        <taxon>Chrysomeloidea</taxon>
        <taxon>Cerambycidae</taxon>
        <taxon>Cerambycinae</taxon>
        <taxon>Callichromatini</taxon>
        <taxon>Aromia</taxon>
    </lineage>
</organism>
<proteinExistence type="predicted"/>
<keyword evidence="3" id="KW-1185">Reference proteome</keyword>
<protein>
    <submittedName>
        <fullName evidence="2">Uncharacterized protein</fullName>
    </submittedName>
</protein>
<gene>
    <name evidence="2" type="ORF">NQ318_015337</name>
</gene>
<accession>A0AAV8X904</accession>
<reference evidence="2" key="1">
    <citation type="journal article" date="2023" name="Insect Mol. Biol.">
        <title>Genome sequencing provides insights into the evolution of gene families encoding plant cell wall-degrading enzymes in longhorned beetles.</title>
        <authorList>
            <person name="Shin N.R."/>
            <person name="Okamura Y."/>
            <person name="Kirsch R."/>
            <person name="Pauchet Y."/>
        </authorList>
    </citation>
    <scope>NUCLEOTIDE SEQUENCE</scope>
    <source>
        <strain evidence="2">AMC_N1</strain>
    </source>
</reference>
<dbReference type="AlphaFoldDB" id="A0AAV8X904"/>
<name>A0AAV8X904_9CUCU</name>
<dbReference type="Proteomes" id="UP001162162">
    <property type="component" value="Unassembled WGS sequence"/>
</dbReference>
<evidence type="ECO:0000256" key="1">
    <source>
        <dbReference type="SAM" id="MobiDB-lite"/>
    </source>
</evidence>
<feature type="compositionally biased region" description="Basic and acidic residues" evidence="1">
    <location>
        <begin position="20"/>
        <end position="29"/>
    </location>
</feature>